<sequence length="216" mass="23845">MQVAMSAPSPQGSGCFPSPGPLHLLLRRGTHLQSRYARGANIPSRANAPRKADNVAASFPIGSPEAFNETGMPHQNLAGASYDESMKWMKNAEDRRFRGLKTNAQDWTCQGLKKNVQVHGLKKNAENWTFRGLKTNAQDWTFQGLKTNAQDWTCWRLRKALVAFPEHDLPHLQIPAEHALETSHGKKGTSLAQAAELDAVAAPEVRQNTEAVKKTI</sequence>
<evidence type="ECO:0000313" key="1">
    <source>
        <dbReference type="EMBL" id="WVZ87051.1"/>
    </source>
</evidence>
<protein>
    <submittedName>
        <fullName evidence="1">Uncharacterized protein</fullName>
    </submittedName>
</protein>
<reference evidence="1 2" key="1">
    <citation type="submission" date="2024-02" db="EMBL/GenBank/DDBJ databases">
        <title>High-quality chromosome-scale genome assembly of Pensacola bahiagrass (Paspalum notatum Flugge var. saurae).</title>
        <authorList>
            <person name="Vega J.M."/>
            <person name="Podio M."/>
            <person name="Orjuela J."/>
            <person name="Siena L.A."/>
            <person name="Pessino S.C."/>
            <person name="Combes M.C."/>
            <person name="Mariac C."/>
            <person name="Albertini E."/>
            <person name="Pupilli F."/>
            <person name="Ortiz J.P.A."/>
            <person name="Leblanc O."/>
        </authorList>
    </citation>
    <scope>NUCLEOTIDE SEQUENCE [LARGE SCALE GENOMIC DNA]</scope>
    <source>
        <strain evidence="1">R1</strain>
        <tissue evidence="1">Leaf</tissue>
    </source>
</reference>
<dbReference type="Proteomes" id="UP001341281">
    <property type="component" value="Chromosome 07"/>
</dbReference>
<dbReference type="EMBL" id="CP144751">
    <property type="protein sequence ID" value="WVZ87051.1"/>
    <property type="molecule type" value="Genomic_DNA"/>
</dbReference>
<evidence type="ECO:0000313" key="2">
    <source>
        <dbReference type="Proteomes" id="UP001341281"/>
    </source>
</evidence>
<dbReference type="AlphaFoldDB" id="A0AAQ3X6I3"/>
<gene>
    <name evidence="1" type="ORF">U9M48_033749</name>
</gene>
<organism evidence="1 2">
    <name type="scientific">Paspalum notatum var. saurae</name>
    <dbReference type="NCBI Taxonomy" id="547442"/>
    <lineage>
        <taxon>Eukaryota</taxon>
        <taxon>Viridiplantae</taxon>
        <taxon>Streptophyta</taxon>
        <taxon>Embryophyta</taxon>
        <taxon>Tracheophyta</taxon>
        <taxon>Spermatophyta</taxon>
        <taxon>Magnoliopsida</taxon>
        <taxon>Liliopsida</taxon>
        <taxon>Poales</taxon>
        <taxon>Poaceae</taxon>
        <taxon>PACMAD clade</taxon>
        <taxon>Panicoideae</taxon>
        <taxon>Andropogonodae</taxon>
        <taxon>Paspaleae</taxon>
        <taxon>Paspalinae</taxon>
        <taxon>Paspalum</taxon>
    </lineage>
</organism>
<accession>A0AAQ3X6I3</accession>
<keyword evidence="2" id="KW-1185">Reference proteome</keyword>
<name>A0AAQ3X6I3_PASNO</name>
<proteinExistence type="predicted"/>